<dbReference type="PANTHER" id="PTHR30349">
    <property type="entry name" value="PHAGE INTEGRASE-RELATED"/>
    <property type="match status" value="1"/>
</dbReference>
<dbReference type="SUPFAM" id="SSF56349">
    <property type="entry name" value="DNA breaking-rejoining enzymes"/>
    <property type="match status" value="1"/>
</dbReference>
<dbReference type="GO" id="GO:0003677">
    <property type="term" value="F:DNA binding"/>
    <property type="evidence" value="ECO:0007669"/>
    <property type="project" value="UniProtKB-UniRule"/>
</dbReference>
<feature type="domain" description="Tyr recombinase" evidence="5">
    <location>
        <begin position="161"/>
        <end position="331"/>
    </location>
</feature>
<dbReference type="EMBL" id="QZJW01000011">
    <property type="protein sequence ID" value="RJO61771.1"/>
    <property type="molecule type" value="Genomic_DNA"/>
</dbReference>
<gene>
    <name evidence="7" type="ORF">C4544_01900</name>
</gene>
<evidence type="ECO:0000256" key="4">
    <source>
        <dbReference type="PROSITE-ProRule" id="PRU01248"/>
    </source>
</evidence>
<dbReference type="GO" id="GO:0006310">
    <property type="term" value="P:DNA recombination"/>
    <property type="evidence" value="ECO:0007669"/>
    <property type="project" value="UniProtKB-KW"/>
</dbReference>
<dbReference type="AlphaFoldDB" id="A0A419DF67"/>
<sequence length="355" mass="40868">MGLYRRGKTYWICLMQDGRRVQISTDTDNRKLAENIYAKVKTQIVEGKYFDGVQGKTITVNQLLERYFNDRIKAKSKNTIERDVTLKKHISAYFGTNTLVQVTPEMVSSYRQKRYKDKKSVATVNRELAFLRNAYNVAMRHYKWCSFNPVSQVKFDRENNQRDRWLTVGEARTLLNNLTGRYREIVEFALHTGLRKSEILNLSFSNVDLFRKVIIVKGKGGKIRTIPLNQIAAAILKERFKIRHVESNLVFADRNGNPIQKTLLKNTFKKALKASGIKDFTFHDLRHTFATRLAQAGIDLYTISRLLGHNDISTTQRYAHHCPESLRRGVEVLCDVVSVSESAQNAAGFTTILLQ</sequence>
<dbReference type="InterPro" id="IPR010998">
    <property type="entry name" value="Integrase_recombinase_N"/>
</dbReference>
<name>A0A419DF67_9BACT</name>
<organism evidence="7 8">
    <name type="scientific">candidate division WS5 bacterium</name>
    <dbReference type="NCBI Taxonomy" id="2093353"/>
    <lineage>
        <taxon>Bacteria</taxon>
        <taxon>candidate division WS5</taxon>
    </lineage>
</organism>
<dbReference type="InterPro" id="IPR057084">
    <property type="entry name" value="Int_N"/>
</dbReference>
<dbReference type="Pfam" id="PF24624">
    <property type="entry name" value="Int_N"/>
    <property type="match status" value="1"/>
</dbReference>
<evidence type="ECO:0000259" key="6">
    <source>
        <dbReference type="PROSITE" id="PS51900"/>
    </source>
</evidence>
<dbReference type="Gene3D" id="1.10.150.130">
    <property type="match status" value="1"/>
</dbReference>
<evidence type="ECO:0000313" key="8">
    <source>
        <dbReference type="Proteomes" id="UP000285655"/>
    </source>
</evidence>
<dbReference type="PROSITE" id="PS51898">
    <property type="entry name" value="TYR_RECOMBINASE"/>
    <property type="match status" value="1"/>
</dbReference>
<keyword evidence="2 4" id="KW-0238">DNA-binding</keyword>
<dbReference type="InterPro" id="IPR011010">
    <property type="entry name" value="DNA_brk_join_enz"/>
</dbReference>
<dbReference type="GO" id="GO:0015074">
    <property type="term" value="P:DNA integration"/>
    <property type="evidence" value="ECO:0007669"/>
    <property type="project" value="InterPro"/>
</dbReference>
<evidence type="ECO:0000313" key="7">
    <source>
        <dbReference type="EMBL" id="RJO61771.1"/>
    </source>
</evidence>
<dbReference type="PROSITE" id="PS51900">
    <property type="entry name" value="CB"/>
    <property type="match status" value="1"/>
</dbReference>
<dbReference type="InterPro" id="IPR050090">
    <property type="entry name" value="Tyrosine_recombinase_XerCD"/>
</dbReference>
<evidence type="ECO:0000259" key="5">
    <source>
        <dbReference type="PROSITE" id="PS51898"/>
    </source>
</evidence>
<evidence type="ECO:0000256" key="2">
    <source>
        <dbReference type="ARBA" id="ARBA00023125"/>
    </source>
</evidence>
<dbReference type="CDD" id="cd00796">
    <property type="entry name" value="INT_Rci_Hp1_C"/>
    <property type="match status" value="1"/>
</dbReference>
<accession>A0A419DF67</accession>
<dbReference type="Proteomes" id="UP000285655">
    <property type="component" value="Unassembled WGS sequence"/>
</dbReference>
<evidence type="ECO:0000256" key="3">
    <source>
        <dbReference type="ARBA" id="ARBA00023172"/>
    </source>
</evidence>
<keyword evidence="3" id="KW-0233">DNA recombination</keyword>
<comment type="similarity">
    <text evidence="1">Belongs to the 'phage' integrase family.</text>
</comment>
<protein>
    <submittedName>
        <fullName evidence="7">Site-specific integrase</fullName>
    </submittedName>
</protein>
<comment type="caution">
    <text evidence="7">The sequence shown here is derived from an EMBL/GenBank/DDBJ whole genome shotgun (WGS) entry which is preliminary data.</text>
</comment>
<dbReference type="InterPro" id="IPR002104">
    <property type="entry name" value="Integrase_catalytic"/>
</dbReference>
<evidence type="ECO:0000256" key="1">
    <source>
        <dbReference type="ARBA" id="ARBA00008857"/>
    </source>
</evidence>
<dbReference type="InterPro" id="IPR044068">
    <property type="entry name" value="CB"/>
</dbReference>
<dbReference type="Gene3D" id="1.10.443.10">
    <property type="entry name" value="Intergrase catalytic core"/>
    <property type="match status" value="1"/>
</dbReference>
<feature type="domain" description="Core-binding (CB)" evidence="6">
    <location>
        <begin position="58"/>
        <end position="139"/>
    </location>
</feature>
<dbReference type="Pfam" id="PF00589">
    <property type="entry name" value="Phage_integrase"/>
    <property type="match status" value="1"/>
</dbReference>
<dbReference type="PANTHER" id="PTHR30349:SF64">
    <property type="entry name" value="PROPHAGE INTEGRASE INTD-RELATED"/>
    <property type="match status" value="1"/>
</dbReference>
<dbReference type="InterPro" id="IPR013762">
    <property type="entry name" value="Integrase-like_cat_sf"/>
</dbReference>
<reference evidence="7 8" key="1">
    <citation type="journal article" date="2017" name="ISME J.">
        <title>Energy and carbon metabolisms in a deep terrestrial subsurface fluid microbial community.</title>
        <authorList>
            <person name="Momper L."/>
            <person name="Jungbluth S.P."/>
            <person name="Lee M.D."/>
            <person name="Amend J.P."/>
        </authorList>
    </citation>
    <scope>NUCLEOTIDE SEQUENCE [LARGE SCALE GENOMIC DNA]</scope>
    <source>
        <strain evidence="7">SURF_29</strain>
    </source>
</reference>
<proteinExistence type="inferred from homology"/>